<keyword evidence="3" id="KW-0547">Nucleotide-binding</keyword>
<dbReference type="PROSITE" id="PS51831">
    <property type="entry name" value="HD"/>
    <property type="match status" value="1"/>
</dbReference>
<evidence type="ECO:0000313" key="9">
    <source>
        <dbReference type="Proteomes" id="UP001154265"/>
    </source>
</evidence>
<keyword evidence="9" id="KW-1185">Reference proteome</keyword>
<dbReference type="Pfam" id="PF01966">
    <property type="entry name" value="HD"/>
    <property type="match status" value="1"/>
</dbReference>
<keyword evidence="4 8" id="KW-0378">Hydrolase</keyword>
<dbReference type="EMBL" id="JAKKUT010000002">
    <property type="protein sequence ID" value="MDG2990753.1"/>
    <property type="molecule type" value="Genomic_DNA"/>
</dbReference>
<accession>A0ABT6EZ40</accession>
<evidence type="ECO:0000259" key="7">
    <source>
        <dbReference type="PROSITE" id="PS51831"/>
    </source>
</evidence>
<dbReference type="SUPFAM" id="SSF109604">
    <property type="entry name" value="HD-domain/PDEase-like"/>
    <property type="match status" value="1"/>
</dbReference>
<dbReference type="PANTHER" id="PTHR35795">
    <property type="entry name" value="SLR1885 PROTEIN"/>
    <property type="match status" value="1"/>
</dbReference>
<dbReference type="PANTHER" id="PTHR35795:SF1">
    <property type="entry name" value="BIS(5'-NUCLEOSYL)-TETRAPHOSPHATASE, SYMMETRICAL"/>
    <property type="match status" value="1"/>
</dbReference>
<dbReference type="InterPro" id="IPR003607">
    <property type="entry name" value="HD/PDEase_dom"/>
</dbReference>
<evidence type="ECO:0000256" key="1">
    <source>
        <dbReference type="ARBA" id="ARBA00012506"/>
    </source>
</evidence>
<dbReference type="EC" id="3.6.1.41" evidence="1"/>
<gene>
    <name evidence="8" type="primary">yqeK</name>
    <name evidence="8" type="ORF">L3556_07395</name>
</gene>
<evidence type="ECO:0000256" key="4">
    <source>
        <dbReference type="ARBA" id="ARBA00022801"/>
    </source>
</evidence>
<comment type="catalytic activity">
    <reaction evidence="6">
        <text>P(1),P(4)-bis(5'-adenosyl) tetraphosphate + H2O = 2 ADP + 2 H(+)</text>
        <dbReference type="Rhea" id="RHEA:24252"/>
        <dbReference type="ChEBI" id="CHEBI:15377"/>
        <dbReference type="ChEBI" id="CHEBI:15378"/>
        <dbReference type="ChEBI" id="CHEBI:58141"/>
        <dbReference type="ChEBI" id="CHEBI:456216"/>
        <dbReference type="EC" id="3.6.1.41"/>
    </reaction>
</comment>
<keyword evidence="5" id="KW-0408">Iron</keyword>
<dbReference type="RefSeq" id="WP_277866654.1">
    <property type="nucleotide sequence ID" value="NZ_JAKKUT010000002.1"/>
</dbReference>
<dbReference type="Proteomes" id="UP001154265">
    <property type="component" value="Unassembled WGS sequence"/>
</dbReference>
<evidence type="ECO:0000256" key="2">
    <source>
        <dbReference type="ARBA" id="ARBA00022723"/>
    </source>
</evidence>
<reference evidence="8" key="2">
    <citation type="submission" date="2022-01" db="EMBL/GenBank/DDBJ databases">
        <authorList>
            <person name="Zivanovic Y."/>
            <person name="Moreira D."/>
            <person name="Lopez-Garcia P."/>
        </authorList>
    </citation>
    <scope>NUCLEOTIDE SEQUENCE</scope>
    <source>
        <strain evidence="8">G9</strain>
    </source>
</reference>
<keyword evidence="2" id="KW-0479">Metal-binding</keyword>
<dbReference type="GO" id="GO:0008803">
    <property type="term" value="F:bis(5'-nucleosyl)-tetraphosphatase (symmetrical) activity"/>
    <property type="evidence" value="ECO:0007669"/>
    <property type="project" value="UniProtKB-EC"/>
</dbReference>
<comment type="caution">
    <text evidence="8">The sequence shown here is derived from an EMBL/GenBank/DDBJ whole genome shotgun (WGS) entry which is preliminary data.</text>
</comment>
<evidence type="ECO:0000313" key="8">
    <source>
        <dbReference type="EMBL" id="MDG2990753.1"/>
    </source>
</evidence>
<evidence type="ECO:0000256" key="5">
    <source>
        <dbReference type="ARBA" id="ARBA00023004"/>
    </source>
</evidence>
<evidence type="ECO:0000256" key="6">
    <source>
        <dbReference type="ARBA" id="ARBA00049417"/>
    </source>
</evidence>
<dbReference type="Gene3D" id="1.10.3210.10">
    <property type="entry name" value="Hypothetical protein af1432"/>
    <property type="match status" value="1"/>
</dbReference>
<protein>
    <recommendedName>
        <fullName evidence="1">bis(5'-nucleosyl)-tetraphosphatase (symmetrical)</fullName>
        <ecNumber evidence="1">3.6.1.41</ecNumber>
    </recommendedName>
</protein>
<dbReference type="NCBIfam" id="TIGR00488">
    <property type="entry name" value="bis(5'-nucleosyl)-tetraphosphatase (symmetrical) YqeK"/>
    <property type="match status" value="1"/>
</dbReference>
<dbReference type="CDD" id="cd00077">
    <property type="entry name" value="HDc"/>
    <property type="match status" value="1"/>
</dbReference>
<reference evidence="8" key="1">
    <citation type="journal article" date="2022" name="Genome Biol. Evol.">
        <title>A New Gene Family Diagnostic for Intracellular Biomineralization of Amorphous Ca Carbonates by Cyanobacteria.</title>
        <authorList>
            <person name="Benzerara K."/>
            <person name="Duprat E."/>
            <person name="Bitard-Feildel T."/>
            <person name="Caumes G."/>
            <person name="Cassier-Chauvat C."/>
            <person name="Chauvat F."/>
            <person name="Dezi M."/>
            <person name="Diop S.I."/>
            <person name="Gaschignard G."/>
            <person name="Gorgen S."/>
            <person name="Gugger M."/>
            <person name="Lopez-Garcia P."/>
            <person name="Millet M."/>
            <person name="Skouri-Panet F."/>
            <person name="Moreira D."/>
            <person name="Callebaut I."/>
        </authorList>
    </citation>
    <scope>NUCLEOTIDE SEQUENCE</scope>
    <source>
        <strain evidence="8">G9</strain>
    </source>
</reference>
<proteinExistence type="predicted"/>
<sequence>MSAYSSGIDRPEILGWLEKHVPAPRIHHILRVETMAAELAARHDLDPAEAALAGLLHDLAKYFPHEKLINMAEAAKLDLGPVDYSNPHLLHADVSALVAQQEFGIEDERLLGAIANHTLGRPNMDALSCVVFLADSLEPGRGDTPELNSLRQIAQTNLHRAVWRVCDRTLYFLVNQSRSIHPRMVLTRNWAMEQEHQS</sequence>
<dbReference type="InterPro" id="IPR005249">
    <property type="entry name" value="YqeK"/>
</dbReference>
<evidence type="ECO:0000256" key="3">
    <source>
        <dbReference type="ARBA" id="ARBA00022741"/>
    </source>
</evidence>
<dbReference type="InterPro" id="IPR051094">
    <property type="entry name" value="Diverse_Catalytic_Enzymes"/>
</dbReference>
<name>A0ABT6EZ40_9SYNE</name>
<organism evidence="8 9">
    <name type="scientific">Candidatus Synechococcus calcipolaris G9</name>
    <dbReference type="NCBI Taxonomy" id="1497997"/>
    <lineage>
        <taxon>Bacteria</taxon>
        <taxon>Bacillati</taxon>
        <taxon>Cyanobacteriota</taxon>
        <taxon>Cyanophyceae</taxon>
        <taxon>Synechococcales</taxon>
        <taxon>Synechococcaceae</taxon>
        <taxon>Synechococcus</taxon>
    </lineage>
</organism>
<feature type="domain" description="HD" evidence="7">
    <location>
        <begin position="25"/>
        <end position="140"/>
    </location>
</feature>
<dbReference type="SMART" id="SM00471">
    <property type="entry name" value="HDc"/>
    <property type="match status" value="1"/>
</dbReference>
<dbReference type="InterPro" id="IPR006674">
    <property type="entry name" value="HD_domain"/>
</dbReference>